<evidence type="ECO:0000313" key="1">
    <source>
        <dbReference type="EMBL" id="AXG06323.1"/>
    </source>
</evidence>
<sequence>MDPTFVYDDDCGFCTWWADQFATRTDLRIVGFSKLDDRLRNRLPADYEGCAHLVTDDAVHSCGAAIERALLRTERAEDARPVVDFLRQFEDYERLRERAYRWTADRREKLGLLVSKTPPARRERDRSE</sequence>
<protein>
    <submittedName>
        <fullName evidence="1">DUF393 domain-containing protein</fullName>
    </submittedName>
</protein>
<organism evidence="1 2">
    <name type="scientific">Haloplanus rubicundus</name>
    <dbReference type="NCBI Taxonomy" id="1547898"/>
    <lineage>
        <taxon>Archaea</taxon>
        <taxon>Methanobacteriati</taxon>
        <taxon>Methanobacteriota</taxon>
        <taxon>Stenosarchaea group</taxon>
        <taxon>Halobacteria</taxon>
        <taxon>Halobacteriales</taxon>
        <taxon>Haloferacaceae</taxon>
        <taxon>Haloplanus</taxon>
    </lineage>
</organism>
<dbReference type="OrthoDB" id="195634at2157"/>
<accession>A0A345E2A1</accession>
<dbReference type="AlphaFoldDB" id="A0A345E2A1"/>
<dbReference type="InterPro" id="IPR007263">
    <property type="entry name" value="DCC1-like"/>
</dbReference>
<dbReference type="RefSeq" id="WP_114585462.1">
    <property type="nucleotide sequence ID" value="NZ_CP031150.1"/>
</dbReference>
<dbReference type="Proteomes" id="UP000253273">
    <property type="component" value="Chromosome"/>
</dbReference>
<dbReference type="EMBL" id="CP031150">
    <property type="protein sequence ID" value="AXG06323.1"/>
    <property type="molecule type" value="Genomic_DNA"/>
</dbReference>
<dbReference type="GeneID" id="37283258"/>
<gene>
    <name evidence="1" type="ORF">DU500_07695</name>
</gene>
<name>A0A345E2A1_9EURY</name>
<dbReference type="GO" id="GO:0015035">
    <property type="term" value="F:protein-disulfide reductase activity"/>
    <property type="evidence" value="ECO:0007669"/>
    <property type="project" value="InterPro"/>
</dbReference>
<reference evidence="1 2" key="1">
    <citation type="submission" date="2018-07" db="EMBL/GenBank/DDBJ databases">
        <title>Genome sequences of Haloplanus sp. CBA1113.</title>
        <authorList>
            <person name="Kim Y.B."/>
            <person name="Roh S.W."/>
        </authorList>
    </citation>
    <scope>NUCLEOTIDE SEQUENCE [LARGE SCALE GENOMIC DNA]</scope>
    <source>
        <strain evidence="1 2">CBA1113</strain>
    </source>
</reference>
<evidence type="ECO:0000313" key="2">
    <source>
        <dbReference type="Proteomes" id="UP000253273"/>
    </source>
</evidence>
<proteinExistence type="predicted"/>
<dbReference type="KEGG" id="haj:DU500_07695"/>
<keyword evidence="2" id="KW-1185">Reference proteome</keyword>
<dbReference type="Pfam" id="PF04134">
    <property type="entry name" value="DCC1-like"/>
    <property type="match status" value="1"/>
</dbReference>